<comment type="caution">
    <text evidence="4">The sequence shown here is derived from an EMBL/GenBank/DDBJ whole genome shotgun (WGS) entry which is preliminary data.</text>
</comment>
<proteinExistence type="predicted"/>
<feature type="compositionally biased region" description="Polar residues" evidence="2">
    <location>
        <begin position="1"/>
        <end position="11"/>
    </location>
</feature>
<dbReference type="EMBL" id="LXFE01000147">
    <property type="protein sequence ID" value="OLL26783.1"/>
    <property type="molecule type" value="Genomic_DNA"/>
</dbReference>
<dbReference type="Pfam" id="PF03915">
    <property type="entry name" value="AIP3"/>
    <property type="match status" value="1"/>
</dbReference>
<dbReference type="SMART" id="SM00806">
    <property type="entry name" value="AIP3"/>
    <property type="match status" value="1"/>
</dbReference>
<keyword evidence="1" id="KW-0175">Coiled coil</keyword>
<evidence type="ECO:0000256" key="2">
    <source>
        <dbReference type="SAM" id="MobiDB-lite"/>
    </source>
</evidence>
<dbReference type="PANTHER" id="PTHR22741:SF10">
    <property type="entry name" value="COILED-COIL DOMAIN-CONTAINING PROTEIN CG32809"/>
    <property type="match status" value="1"/>
</dbReference>
<dbReference type="OrthoDB" id="783096at2759"/>
<dbReference type="Pfam" id="PF23153">
    <property type="entry name" value="Aip3p_Bud6_N"/>
    <property type="match status" value="1"/>
</dbReference>
<feature type="compositionally biased region" description="Basic and acidic residues" evidence="2">
    <location>
        <begin position="630"/>
        <end position="646"/>
    </location>
</feature>
<evidence type="ECO:0000313" key="5">
    <source>
        <dbReference type="Proteomes" id="UP000186594"/>
    </source>
</evidence>
<dbReference type="InterPro" id="IPR005613">
    <property type="entry name" value="AIP3_C"/>
</dbReference>
<dbReference type="OMA" id="RFSAYHM"/>
<feature type="region of interest" description="Disordered" evidence="2">
    <location>
        <begin position="618"/>
        <end position="657"/>
    </location>
</feature>
<feature type="compositionally biased region" description="Basic and acidic residues" evidence="2">
    <location>
        <begin position="156"/>
        <end position="165"/>
    </location>
</feature>
<evidence type="ECO:0000259" key="3">
    <source>
        <dbReference type="SMART" id="SM00806"/>
    </source>
</evidence>
<keyword evidence="5" id="KW-1185">Reference proteome</keyword>
<dbReference type="GO" id="GO:0005519">
    <property type="term" value="F:cytoskeletal regulatory protein binding"/>
    <property type="evidence" value="ECO:0007669"/>
    <property type="project" value="InterPro"/>
</dbReference>
<dbReference type="AlphaFoldDB" id="A0A1U7LW35"/>
<dbReference type="InterPro" id="IPR056279">
    <property type="entry name" value="Aip3p_Bud6_N"/>
</dbReference>
<reference evidence="4 5" key="1">
    <citation type="submission" date="2016-04" db="EMBL/GenBank/DDBJ databases">
        <title>Evolutionary innovation and constraint leading to complex multicellularity in the Ascomycota.</title>
        <authorList>
            <person name="Cisse O."/>
            <person name="Nguyen A."/>
            <person name="Hewitt D.A."/>
            <person name="Jedd G."/>
            <person name="Stajich J.E."/>
        </authorList>
    </citation>
    <scope>NUCLEOTIDE SEQUENCE [LARGE SCALE GENOMIC DNA]</scope>
    <source>
        <strain evidence="4 5">DAH-3</strain>
    </source>
</reference>
<organism evidence="4 5">
    <name type="scientific">Neolecta irregularis (strain DAH-3)</name>
    <dbReference type="NCBI Taxonomy" id="1198029"/>
    <lineage>
        <taxon>Eukaryota</taxon>
        <taxon>Fungi</taxon>
        <taxon>Dikarya</taxon>
        <taxon>Ascomycota</taxon>
        <taxon>Taphrinomycotina</taxon>
        <taxon>Neolectales</taxon>
        <taxon>Neolectaceae</taxon>
        <taxon>Neolecta</taxon>
    </lineage>
</organism>
<gene>
    <name evidence="4" type="ORF">NEOLI_003337</name>
</gene>
<dbReference type="PANTHER" id="PTHR22741">
    <property type="entry name" value="P140CAP/SNIP-RELATED"/>
    <property type="match status" value="1"/>
</dbReference>
<feature type="compositionally biased region" description="Low complexity" evidence="2">
    <location>
        <begin position="12"/>
        <end position="28"/>
    </location>
</feature>
<dbReference type="GO" id="GO:0005737">
    <property type="term" value="C:cytoplasm"/>
    <property type="evidence" value="ECO:0007669"/>
    <property type="project" value="TreeGrafter"/>
</dbReference>
<dbReference type="Gene3D" id="1.20.58.1540">
    <property type="entry name" value="Actin interacting protein 3, C-terminal domain"/>
    <property type="match status" value="1"/>
</dbReference>
<dbReference type="Proteomes" id="UP000186594">
    <property type="component" value="Unassembled WGS sequence"/>
</dbReference>
<dbReference type="GO" id="GO:0030010">
    <property type="term" value="P:establishment of cell polarity"/>
    <property type="evidence" value="ECO:0007669"/>
    <property type="project" value="TreeGrafter"/>
</dbReference>
<feature type="compositionally biased region" description="Pro residues" evidence="2">
    <location>
        <begin position="168"/>
        <end position="177"/>
    </location>
</feature>
<protein>
    <submittedName>
        <fullName evidence="4">Bud site selection protein 6</fullName>
    </submittedName>
</protein>
<sequence length="657" mass="75375">MSHENLQLPQITRSLSRSSTPTSRGSTSMMNGVETSVQTLLISTKQLLEMVTSWSRSLVSRENVYTVYYKLVKDFDISRDAFQSAGIDMNDLNQIPTDLKITLDKTLNTEAHNANLDHYVPRIREIIILLLQGLKRKQARLRIKQDRKSPTLPPRFEPRTIESSKRPPNFPPPPKPDPFAALKNSEKLERRASKRYSQYKMNTPGSLNRTSVQDSSVESPESMYEKTPIDKLSPPADRLRLTTEPRSSISLYLTLGSTTKKVAHEGDITFAGLRLLFMEIFAYSPGKSAFPSIYIHDRESGVQYELEDVKDVRNKSNLILHVEEPDINKTLQEHFSSLKSEFDELKKLVKIIPTVLPPLNSPTKISHHLVVSGKSLPPPSSKAKSSSMSTSAINEIKSDILTLRRQVESFEFVTFESIQSLKNVDISSAFPTPREQKSLEDFQQRTILQIDIFQDFLDDLKHDTINRKIPPQKRKLDELTNMDREVSIMLSEFEARFKKLKWKEIWEEELQRIVKEQQYYTMAEAWILDARKEYEIAKDVFNTFGEYVKMTTNKKSPILQQSGDGTIHVHDKVCKELKEVAVDSDKRKLATEDQEAKLQAELARKREVWKREVEQITRSQEGEVEQIADMEQRGGGEEQVHCDSQMKEQVTAGDDAE</sequence>
<evidence type="ECO:0000256" key="1">
    <source>
        <dbReference type="ARBA" id="ARBA00023054"/>
    </source>
</evidence>
<feature type="region of interest" description="Disordered" evidence="2">
    <location>
        <begin position="141"/>
        <end position="181"/>
    </location>
</feature>
<feature type="compositionally biased region" description="Polar residues" evidence="2">
    <location>
        <begin position="195"/>
        <end position="219"/>
    </location>
</feature>
<feature type="region of interest" description="Disordered" evidence="2">
    <location>
        <begin position="1"/>
        <end position="30"/>
    </location>
</feature>
<dbReference type="InterPro" id="IPR051825">
    <property type="entry name" value="SRCIN1"/>
</dbReference>
<evidence type="ECO:0000313" key="4">
    <source>
        <dbReference type="EMBL" id="OLL26783.1"/>
    </source>
</evidence>
<accession>A0A1U7LW35</accession>
<dbReference type="STRING" id="1198029.A0A1U7LW35"/>
<feature type="region of interest" description="Disordered" evidence="2">
    <location>
        <begin position="195"/>
        <end position="237"/>
    </location>
</feature>
<name>A0A1U7LW35_NEOID</name>
<dbReference type="GO" id="GO:0051286">
    <property type="term" value="C:cell tip"/>
    <property type="evidence" value="ECO:0007669"/>
    <property type="project" value="TreeGrafter"/>
</dbReference>
<dbReference type="InterPro" id="IPR022782">
    <property type="entry name" value="AIP3-like_C"/>
</dbReference>
<feature type="domain" description="Actin interacting protein 3 C-terminal" evidence="3">
    <location>
        <begin position="252"/>
        <end position="622"/>
    </location>
</feature>